<reference evidence="1 2" key="1">
    <citation type="submission" date="2020-03" db="EMBL/GenBank/DDBJ databases">
        <title>Genomic Encyclopedia of Type Strains, Phase IV (KMG-IV): sequencing the most valuable type-strain genomes for metagenomic binning, comparative biology and taxonomic classification.</title>
        <authorList>
            <person name="Goeker M."/>
        </authorList>
    </citation>
    <scope>NUCLEOTIDE SEQUENCE [LARGE SCALE GENOMIC DNA]</scope>
    <source>
        <strain evidence="1 2">DSM 22753</strain>
    </source>
</reference>
<comment type="caution">
    <text evidence="1">The sequence shown here is derived from an EMBL/GenBank/DDBJ whole genome shotgun (WGS) entry which is preliminary data.</text>
</comment>
<protein>
    <recommendedName>
        <fullName evidence="3">Benenodin family lasso peptide</fullName>
    </recommendedName>
</protein>
<dbReference type="InterPro" id="IPR049805">
    <property type="entry name" value="Lasso_benenodin"/>
</dbReference>
<organism evidence="1 2">
    <name type="scientific">Sphingomonas japonica</name>
    <dbReference type="NCBI Taxonomy" id="511662"/>
    <lineage>
        <taxon>Bacteria</taxon>
        <taxon>Pseudomonadati</taxon>
        <taxon>Pseudomonadota</taxon>
        <taxon>Alphaproteobacteria</taxon>
        <taxon>Sphingomonadales</taxon>
        <taxon>Sphingomonadaceae</taxon>
        <taxon>Sphingomonas</taxon>
    </lineage>
</organism>
<sequence length="44" mass="4678">MRNEHENELIDLGDAVAETKGTAILGQVDPLSGYRSGAGFSNED</sequence>
<proteinExistence type="predicted"/>
<dbReference type="EMBL" id="JAASQP010000001">
    <property type="protein sequence ID" value="NIJ25198.1"/>
    <property type="molecule type" value="Genomic_DNA"/>
</dbReference>
<name>A0ABX0U3X1_9SPHN</name>
<accession>A0ABX0U3X1</accession>
<evidence type="ECO:0000313" key="1">
    <source>
        <dbReference type="EMBL" id="NIJ25198.1"/>
    </source>
</evidence>
<evidence type="ECO:0008006" key="3">
    <source>
        <dbReference type="Google" id="ProtNLM"/>
    </source>
</evidence>
<dbReference type="RefSeq" id="WP_140047647.1">
    <property type="nucleotide sequence ID" value="NZ_BAAAEV010000001.1"/>
</dbReference>
<gene>
    <name evidence="1" type="ORF">FHT01_002740</name>
</gene>
<keyword evidence="2" id="KW-1185">Reference proteome</keyword>
<dbReference type="Proteomes" id="UP000788153">
    <property type="component" value="Unassembled WGS sequence"/>
</dbReference>
<dbReference type="Pfam" id="PF24178">
    <property type="entry name" value="Subterisin"/>
    <property type="match status" value="1"/>
</dbReference>
<evidence type="ECO:0000313" key="2">
    <source>
        <dbReference type="Proteomes" id="UP000788153"/>
    </source>
</evidence>
<dbReference type="NCBIfam" id="NF033522">
    <property type="entry name" value="lasso_benenodin"/>
    <property type="match status" value="1"/>
</dbReference>